<sequence>MRMKYETSGAEQHTLSLWFFGEGKHSETLPSHIYVDMSRFHYLIERILRLSPKHLLSHQSSDCLRLSFLIGLISRPMNCASINSTLITIDFKEQLNQCSLIHWLKVVVSGCHSLQM</sequence>
<dbReference type="EMBL" id="CVRI01000064">
    <property type="protein sequence ID" value="CRL05295.1"/>
    <property type="molecule type" value="Genomic_DNA"/>
</dbReference>
<name>A0A1J1IYR7_9DIPT</name>
<gene>
    <name evidence="1" type="ORF">CLUMA_CG018338</name>
</gene>
<dbReference type="AlphaFoldDB" id="A0A1J1IYR7"/>
<keyword evidence="2" id="KW-1185">Reference proteome</keyword>
<proteinExistence type="predicted"/>
<accession>A0A1J1IYR7</accession>
<dbReference type="Proteomes" id="UP000183832">
    <property type="component" value="Unassembled WGS sequence"/>
</dbReference>
<protein>
    <submittedName>
        <fullName evidence="1">CLUMA_CG018338, isoform A</fullName>
    </submittedName>
</protein>
<evidence type="ECO:0000313" key="2">
    <source>
        <dbReference type="Proteomes" id="UP000183832"/>
    </source>
</evidence>
<reference evidence="1 2" key="1">
    <citation type="submission" date="2015-04" db="EMBL/GenBank/DDBJ databases">
        <authorList>
            <person name="Syromyatnikov M.Y."/>
            <person name="Popov V.N."/>
        </authorList>
    </citation>
    <scope>NUCLEOTIDE SEQUENCE [LARGE SCALE GENOMIC DNA]</scope>
</reference>
<organism evidence="1 2">
    <name type="scientific">Clunio marinus</name>
    <dbReference type="NCBI Taxonomy" id="568069"/>
    <lineage>
        <taxon>Eukaryota</taxon>
        <taxon>Metazoa</taxon>
        <taxon>Ecdysozoa</taxon>
        <taxon>Arthropoda</taxon>
        <taxon>Hexapoda</taxon>
        <taxon>Insecta</taxon>
        <taxon>Pterygota</taxon>
        <taxon>Neoptera</taxon>
        <taxon>Endopterygota</taxon>
        <taxon>Diptera</taxon>
        <taxon>Nematocera</taxon>
        <taxon>Chironomoidea</taxon>
        <taxon>Chironomidae</taxon>
        <taxon>Clunio</taxon>
    </lineage>
</organism>
<evidence type="ECO:0000313" key="1">
    <source>
        <dbReference type="EMBL" id="CRL05295.1"/>
    </source>
</evidence>